<dbReference type="Gene3D" id="3.60.10.10">
    <property type="entry name" value="Endonuclease/exonuclease/phosphatase"/>
    <property type="match status" value="1"/>
</dbReference>
<evidence type="ECO:0000313" key="3">
    <source>
        <dbReference type="Proteomes" id="UP001234989"/>
    </source>
</evidence>
<name>A0AAF0UWU5_SOLVR</name>
<feature type="compositionally biased region" description="Polar residues" evidence="1">
    <location>
        <begin position="52"/>
        <end position="62"/>
    </location>
</feature>
<keyword evidence="3" id="KW-1185">Reference proteome</keyword>
<dbReference type="PANTHER" id="PTHR33710">
    <property type="entry name" value="BNAC02G09200D PROTEIN"/>
    <property type="match status" value="1"/>
</dbReference>
<feature type="compositionally biased region" description="Basic and acidic residues" evidence="1">
    <location>
        <begin position="64"/>
        <end position="84"/>
    </location>
</feature>
<sequence length="533" mass="60654">MIDKDRKLKEKIHRDSEDNDNKDGFPSRPEPQQFQKGKARVLSSGKVDEVEANSTKIPSNDSEQVEKKAAKSDRKEEQEADKTTKVQIGTVMHNSTVNEAIRATSGLKDNNKGSMTKQQLLGDTCRSSNIASDNGNRAQQVTSTKEWINSAFANHNKKNEDSKNQQEKRLATTPINKTIDVVNEEELSIGLGAVEIQQENDIVISDRKQEDRSNDSMAIVEVPTVVQTDDSFMLMYTEPPNLTLHDILTYKIVEPDPDLEATEGAKLIDSATESEVNEAQIYKDADVSPRVAITMKSARKGKNQVVSDSQQQLTILIQSQSLISNIYATIVYAKCDAARKMELWDDIYSLANGMSSLWLIGGDFDVVLSGEEKIGGLPVVESDHEDFRTCIESCEVEQVHFKGSPFTWWNNRSGRDCIFERLYRILLNFEMQNIFPHFEVDHLPRTGSDHAPLLLSCEDRRIRFRKPFRFLKFWIEHASFKDVIRQQWDTDCSSNSFLNFKLKIKKVKTALTSWSREMFGDIFQQLIIREEIA</sequence>
<evidence type="ECO:0000256" key="1">
    <source>
        <dbReference type="SAM" id="MobiDB-lite"/>
    </source>
</evidence>
<reference evidence="2" key="1">
    <citation type="submission" date="2023-08" db="EMBL/GenBank/DDBJ databases">
        <title>A de novo genome assembly of Solanum verrucosum Schlechtendal, a Mexican diploid species geographically isolated from the other diploid A-genome species in potato relatives.</title>
        <authorList>
            <person name="Hosaka K."/>
        </authorList>
    </citation>
    <scope>NUCLEOTIDE SEQUENCE</scope>
    <source>
        <tissue evidence="2">Young leaves</tissue>
    </source>
</reference>
<gene>
    <name evidence="2" type="ORF">MTR67_047277</name>
</gene>
<feature type="region of interest" description="Disordered" evidence="1">
    <location>
        <begin position="1"/>
        <end position="86"/>
    </location>
</feature>
<feature type="compositionally biased region" description="Basic and acidic residues" evidence="1">
    <location>
        <begin position="1"/>
        <end position="25"/>
    </location>
</feature>
<dbReference type="EMBL" id="CP133622">
    <property type="protein sequence ID" value="WMV53892.1"/>
    <property type="molecule type" value="Genomic_DNA"/>
</dbReference>
<dbReference type="AlphaFoldDB" id="A0AAF0UWU5"/>
<dbReference type="PANTHER" id="PTHR33710:SF79">
    <property type="entry name" value="OS06G0205337 PROTEIN"/>
    <property type="match status" value="1"/>
</dbReference>
<dbReference type="SUPFAM" id="SSF56219">
    <property type="entry name" value="DNase I-like"/>
    <property type="match status" value="1"/>
</dbReference>
<protein>
    <submittedName>
        <fullName evidence="2">Uncharacterized protein</fullName>
    </submittedName>
</protein>
<organism evidence="2 3">
    <name type="scientific">Solanum verrucosum</name>
    <dbReference type="NCBI Taxonomy" id="315347"/>
    <lineage>
        <taxon>Eukaryota</taxon>
        <taxon>Viridiplantae</taxon>
        <taxon>Streptophyta</taxon>
        <taxon>Embryophyta</taxon>
        <taxon>Tracheophyta</taxon>
        <taxon>Spermatophyta</taxon>
        <taxon>Magnoliopsida</taxon>
        <taxon>eudicotyledons</taxon>
        <taxon>Gunneridae</taxon>
        <taxon>Pentapetalae</taxon>
        <taxon>asterids</taxon>
        <taxon>lamiids</taxon>
        <taxon>Solanales</taxon>
        <taxon>Solanaceae</taxon>
        <taxon>Solanoideae</taxon>
        <taxon>Solaneae</taxon>
        <taxon>Solanum</taxon>
    </lineage>
</organism>
<proteinExistence type="predicted"/>
<accession>A0AAF0UWU5</accession>
<dbReference type="InterPro" id="IPR036691">
    <property type="entry name" value="Endo/exonu/phosph_ase_sf"/>
</dbReference>
<evidence type="ECO:0000313" key="2">
    <source>
        <dbReference type="EMBL" id="WMV53892.1"/>
    </source>
</evidence>
<dbReference type="Proteomes" id="UP001234989">
    <property type="component" value="Chromosome 11"/>
</dbReference>